<reference evidence="2 3" key="1">
    <citation type="journal article" date="2016" name="Mol. Biol. Evol.">
        <title>Comparative Genomics of Early-Diverging Mushroom-Forming Fungi Provides Insights into the Origins of Lignocellulose Decay Capabilities.</title>
        <authorList>
            <person name="Nagy L.G."/>
            <person name="Riley R."/>
            <person name="Tritt A."/>
            <person name="Adam C."/>
            <person name="Daum C."/>
            <person name="Floudas D."/>
            <person name="Sun H."/>
            <person name="Yadav J.S."/>
            <person name="Pangilinan J."/>
            <person name="Larsson K.H."/>
            <person name="Matsuura K."/>
            <person name="Barry K."/>
            <person name="Labutti K."/>
            <person name="Kuo R."/>
            <person name="Ohm R.A."/>
            <person name="Bhattacharya S.S."/>
            <person name="Shirouzu T."/>
            <person name="Yoshinaga Y."/>
            <person name="Martin F.M."/>
            <person name="Grigoriev I.V."/>
            <person name="Hibbett D.S."/>
        </authorList>
    </citation>
    <scope>NUCLEOTIDE SEQUENCE [LARGE SCALE GENOMIC DNA]</scope>
    <source>
        <strain evidence="2 3">CBS 109695</strain>
    </source>
</reference>
<sequence>MHNVCSTPDFAKSNGRAWRTSKTTAIGTRCVIKCTLRYTASIEKTNGPPPCSISSSRSRPLAPQSTRQRIPMHTFIVGEVPTSFQTVLSQFTALGKEVAITATCLDIQATNAAVHSGSTPSTSRPTQAPVITAVFKWHTELASAGCAGHRATARPAVDGLR</sequence>
<evidence type="ECO:0000313" key="3">
    <source>
        <dbReference type="Proteomes" id="UP000076532"/>
    </source>
</evidence>
<evidence type="ECO:0000256" key="1">
    <source>
        <dbReference type="SAM" id="MobiDB-lite"/>
    </source>
</evidence>
<dbReference type="AlphaFoldDB" id="A0A166GXN1"/>
<protein>
    <submittedName>
        <fullName evidence="2">Glycoside hydrolase family 10 protein</fullName>
    </submittedName>
</protein>
<feature type="region of interest" description="Disordered" evidence="1">
    <location>
        <begin position="46"/>
        <end position="65"/>
    </location>
</feature>
<gene>
    <name evidence="2" type="ORF">FIBSPDRAFT_956437</name>
</gene>
<proteinExistence type="predicted"/>
<evidence type="ECO:0000313" key="2">
    <source>
        <dbReference type="EMBL" id="KZP18267.1"/>
    </source>
</evidence>
<keyword evidence="3" id="KW-1185">Reference proteome</keyword>
<feature type="compositionally biased region" description="Low complexity" evidence="1">
    <location>
        <begin position="52"/>
        <end position="63"/>
    </location>
</feature>
<dbReference type="GO" id="GO:0016787">
    <property type="term" value="F:hydrolase activity"/>
    <property type="evidence" value="ECO:0007669"/>
    <property type="project" value="UniProtKB-KW"/>
</dbReference>
<organism evidence="2 3">
    <name type="scientific">Athelia psychrophila</name>
    <dbReference type="NCBI Taxonomy" id="1759441"/>
    <lineage>
        <taxon>Eukaryota</taxon>
        <taxon>Fungi</taxon>
        <taxon>Dikarya</taxon>
        <taxon>Basidiomycota</taxon>
        <taxon>Agaricomycotina</taxon>
        <taxon>Agaricomycetes</taxon>
        <taxon>Agaricomycetidae</taxon>
        <taxon>Atheliales</taxon>
        <taxon>Atheliaceae</taxon>
        <taxon>Athelia</taxon>
    </lineage>
</organism>
<accession>A0A166GXN1</accession>
<dbReference type="OrthoDB" id="3055998at2759"/>
<dbReference type="Proteomes" id="UP000076532">
    <property type="component" value="Unassembled WGS sequence"/>
</dbReference>
<dbReference type="EMBL" id="KV417574">
    <property type="protein sequence ID" value="KZP18267.1"/>
    <property type="molecule type" value="Genomic_DNA"/>
</dbReference>
<keyword evidence="2" id="KW-0378">Hydrolase</keyword>
<name>A0A166GXN1_9AGAM</name>